<keyword evidence="2" id="KW-1185">Reference proteome</keyword>
<protein>
    <submittedName>
        <fullName evidence="1">BnaA01g05650D protein</fullName>
    </submittedName>
</protein>
<evidence type="ECO:0000313" key="1">
    <source>
        <dbReference type="EMBL" id="CDY41993.1"/>
    </source>
</evidence>
<dbReference type="EMBL" id="LK032511">
    <property type="protein sequence ID" value="CDY41993.1"/>
    <property type="molecule type" value="Genomic_DNA"/>
</dbReference>
<dbReference type="PaxDb" id="3708-A0A078HZ47"/>
<name>A0A078HZ47_BRANA</name>
<dbReference type="Gramene" id="CDY41993">
    <property type="protein sequence ID" value="CDY41993"/>
    <property type="gene ID" value="GSBRNA2T00073994001"/>
</dbReference>
<accession>A0A078HZ47</accession>
<proteinExistence type="predicted"/>
<dbReference type="AlphaFoldDB" id="A0A078HZ47"/>
<organism evidence="1 2">
    <name type="scientific">Brassica napus</name>
    <name type="common">Rape</name>
    <dbReference type="NCBI Taxonomy" id="3708"/>
    <lineage>
        <taxon>Eukaryota</taxon>
        <taxon>Viridiplantae</taxon>
        <taxon>Streptophyta</taxon>
        <taxon>Embryophyta</taxon>
        <taxon>Tracheophyta</taxon>
        <taxon>Spermatophyta</taxon>
        <taxon>Magnoliopsida</taxon>
        <taxon>eudicotyledons</taxon>
        <taxon>Gunneridae</taxon>
        <taxon>Pentapetalae</taxon>
        <taxon>rosids</taxon>
        <taxon>malvids</taxon>
        <taxon>Brassicales</taxon>
        <taxon>Brassicaceae</taxon>
        <taxon>Brassiceae</taxon>
        <taxon>Brassica</taxon>
    </lineage>
</organism>
<sequence length="26" mass="2995">MDVRAYREQNGLLTKCYSMTLILMGS</sequence>
<evidence type="ECO:0000313" key="2">
    <source>
        <dbReference type="Proteomes" id="UP000028999"/>
    </source>
</evidence>
<reference evidence="1 2" key="1">
    <citation type="journal article" date="2014" name="Science">
        <title>Plant genetics. Early allopolyploid evolution in the post-Neolithic Brassica napus oilseed genome.</title>
        <authorList>
            <person name="Chalhoub B."/>
            <person name="Denoeud F."/>
            <person name="Liu S."/>
            <person name="Parkin I.A."/>
            <person name="Tang H."/>
            <person name="Wang X."/>
            <person name="Chiquet J."/>
            <person name="Belcram H."/>
            <person name="Tong C."/>
            <person name="Samans B."/>
            <person name="Correa M."/>
            <person name="Da Silva C."/>
            <person name="Just J."/>
            <person name="Falentin C."/>
            <person name="Koh C.S."/>
            <person name="Le Clainche I."/>
            <person name="Bernard M."/>
            <person name="Bento P."/>
            <person name="Noel B."/>
            <person name="Labadie K."/>
            <person name="Alberti A."/>
            <person name="Charles M."/>
            <person name="Arnaud D."/>
            <person name="Guo H."/>
            <person name="Daviaud C."/>
            <person name="Alamery S."/>
            <person name="Jabbari K."/>
            <person name="Zhao M."/>
            <person name="Edger P.P."/>
            <person name="Chelaifa H."/>
            <person name="Tack D."/>
            <person name="Lassalle G."/>
            <person name="Mestiri I."/>
            <person name="Schnel N."/>
            <person name="Le Paslier M.C."/>
            <person name="Fan G."/>
            <person name="Renault V."/>
            <person name="Bayer P.E."/>
            <person name="Golicz A.A."/>
            <person name="Manoli S."/>
            <person name="Lee T.H."/>
            <person name="Thi V.H."/>
            <person name="Chalabi S."/>
            <person name="Hu Q."/>
            <person name="Fan C."/>
            <person name="Tollenaere R."/>
            <person name="Lu Y."/>
            <person name="Battail C."/>
            <person name="Shen J."/>
            <person name="Sidebottom C.H."/>
            <person name="Wang X."/>
            <person name="Canaguier A."/>
            <person name="Chauveau A."/>
            <person name="Berard A."/>
            <person name="Deniot G."/>
            <person name="Guan M."/>
            <person name="Liu Z."/>
            <person name="Sun F."/>
            <person name="Lim Y.P."/>
            <person name="Lyons E."/>
            <person name="Town C.D."/>
            <person name="Bancroft I."/>
            <person name="Wang X."/>
            <person name="Meng J."/>
            <person name="Ma J."/>
            <person name="Pires J.C."/>
            <person name="King G.J."/>
            <person name="Brunel D."/>
            <person name="Delourme R."/>
            <person name="Renard M."/>
            <person name="Aury J.M."/>
            <person name="Adams K.L."/>
            <person name="Batley J."/>
            <person name="Snowdon R.J."/>
            <person name="Tost J."/>
            <person name="Edwards D."/>
            <person name="Zhou Y."/>
            <person name="Hua W."/>
            <person name="Sharpe A.G."/>
            <person name="Paterson A.H."/>
            <person name="Guan C."/>
            <person name="Wincker P."/>
        </authorList>
    </citation>
    <scope>NUCLEOTIDE SEQUENCE [LARGE SCALE GENOMIC DNA]</scope>
    <source>
        <strain evidence="2">cv. Darmor-bzh</strain>
    </source>
</reference>
<dbReference type="Proteomes" id="UP000028999">
    <property type="component" value="Unassembled WGS sequence"/>
</dbReference>
<gene>
    <name evidence="1" type="primary">BnaA01g05650D</name>
    <name evidence="1" type="ORF">GSBRNA2T00073994001</name>
</gene>